<evidence type="ECO:0000256" key="6">
    <source>
        <dbReference type="ARBA" id="ARBA00022538"/>
    </source>
</evidence>
<dbReference type="EMBL" id="JAIQZE010000004">
    <property type="protein sequence ID" value="MBZ9778373.1"/>
    <property type="molecule type" value="Genomic_DNA"/>
</dbReference>
<evidence type="ECO:0000256" key="12">
    <source>
        <dbReference type="SAM" id="Phobius"/>
    </source>
</evidence>
<evidence type="ECO:0000256" key="5">
    <source>
        <dbReference type="ARBA" id="ARBA00022519"/>
    </source>
</evidence>
<evidence type="ECO:0000256" key="9">
    <source>
        <dbReference type="ARBA" id="ARBA00022989"/>
    </source>
</evidence>
<evidence type="ECO:0000256" key="2">
    <source>
        <dbReference type="ARBA" id="ARBA00009137"/>
    </source>
</evidence>
<feature type="transmembrane region" description="Helical" evidence="12">
    <location>
        <begin position="227"/>
        <end position="250"/>
    </location>
</feature>
<dbReference type="RefSeq" id="WP_224460728.1">
    <property type="nucleotide sequence ID" value="NZ_JAIQZE010000004.1"/>
</dbReference>
<keyword evidence="7 12" id="KW-0812">Transmembrane</keyword>
<proteinExistence type="inferred from homology"/>
<comment type="subcellular location">
    <subcellularLocation>
        <location evidence="1">Cell inner membrane</location>
        <topology evidence="1">Multi-pass membrane protein</topology>
    </subcellularLocation>
</comment>
<feature type="transmembrane region" description="Helical" evidence="12">
    <location>
        <begin position="20"/>
        <end position="48"/>
    </location>
</feature>
<evidence type="ECO:0000313" key="13">
    <source>
        <dbReference type="EMBL" id="MBZ9778373.1"/>
    </source>
</evidence>
<keyword evidence="5" id="KW-0997">Cell inner membrane</keyword>
<evidence type="ECO:0000256" key="1">
    <source>
        <dbReference type="ARBA" id="ARBA00004429"/>
    </source>
</evidence>
<evidence type="ECO:0000256" key="3">
    <source>
        <dbReference type="ARBA" id="ARBA00022448"/>
    </source>
</evidence>
<evidence type="ECO:0000256" key="10">
    <source>
        <dbReference type="ARBA" id="ARBA00023065"/>
    </source>
</evidence>
<comment type="caution">
    <text evidence="13">The sequence shown here is derived from an EMBL/GenBank/DDBJ whole genome shotgun (WGS) entry which is preliminary data.</text>
</comment>
<feature type="transmembrane region" description="Helical" evidence="12">
    <location>
        <begin position="332"/>
        <end position="354"/>
    </location>
</feature>
<protein>
    <submittedName>
        <fullName evidence="13">TrkH family potassium uptake protein</fullName>
    </submittedName>
</protein>
<accession>A0ABS7XHG0</accession>
<dbReference type="PIRSF" id="PIRSF006247">
    <property type="entry name" value="TrkH"/>
    <property type="match status" value="1"/>
</dbReference>
<keyword evidence="6" id="KW-0633">Potassium transport</keyword>
<feature type="transmembrane region" description="Helical" evidence="12">
    <location>
        <begin position="265"/>
        <end position="285"/>
    </location>
</feature>
<feature type="transmembrane region" description="Helical" evidence="12">
    <location>
        <begin position="60"/>
        <end position="81"/>
    </location>
</feature>
<feature type="transmembrane region" description="Helical" evidence="12">
    <location>
        <begin position="393"/>
        <end position="416"/>
    </location>
</feature>
<keyword evidence="11 12" id="KW-0472">Membrane</keyword>
<dbReference type="Pfam" id="PF02386">
    <property type="entry name" value="TrkH"/>
    <property type="match status" value="1"/>
</dbReference>
<keyword evidence="10" id="KW-0406">Ion transport</keyword>
<dbReference type="InterPro" id="IPR003445">
    <property type="entry name" value="Cat_transpt"/>
</dbReference>
<evidence type="ECO:0000256" key="4">
    <source>
        <dbReference type="ARBA" id="ARBA00022475"/>
    </source>
</evidence>
<evidence type="ECO:0000256" key="11">
    <source>
        <dbReference type="ARBA" id="ARBA00023136"/>
    </source>
</evidence>
<gene>
    <name evidence="13" type="ORF">LB452_05495</name>
</gene>
<keyword evidence="4" id="KW-1003">Cell membrane</keyword>
<keyword evidence="9 12" id="KW-1133">Transmembrane helix</keyword>
<name>A0ABS7XHG0_9FLAO</name>
<feature type="transmembrane region" description="Helical" evidence="12">
    <location>
        <begin position="458"/>
        <end position="483"/>
    </location>
</feature>
<comment type="similarity">
    <text evidence="2">Belongs to the TrkH potassium transport family.</text>
</comment>
<evidence type="ECO:0000256" key="8">
    <source>
        <dbReference type="ARBA" id="ARBA00022958"/>
    </source>
</evidence>
<sequence>MGVLLVFNGGFMIIPSVYSWLVGEAVALDIGVSALISIFIGLTTMFFTKNHDKDITQKEGYLIVSLGWLFMVLSGMLPYVISGKIIGIENSFFETMSGYTTTGATILNDIEVLPEGILLWRSFTHWIGGMGIIVLAVAILPLFGIGGMQLFSAESPGPSADKVKPKIADTAKRLWLIYFGYTVSEAILLKVAGMGWFDAVNHSLSTIATGGFSTKNASLAHWNAMPLIQYIVIIFMFLSGANFVVSYYAFKGKIKNVLLNEEFKWYIFFIIGFTAITSFSIYFLADTSIASINYPMVLGEAESAIRHGAFQVLAIITTTGFVTADYTLWTPLLTILFFGLFFLGGSAGSTSGGVKVIRHLIMIKNGFQEFRRILHPNAVLPVRYKGSSVDQKIVYNILGFFILYSLSFILGAVVFAGTGLDFESAIGASASSIGNVGPSFGDFGPVDNYNSLTAFGKYWSSFLMLIGRLELFTVLILFTPYFWKNTLKKKSAKL</sequence>
<feature type="transmembrane region" description="Helical" evidence="12">
    <location>
        <begin position="126"/>
        <end position="153"/>
    </location>
</feature>
<dbReference type="PANTHER" id="PTHR32024:SF2">
    <property type="entry name" value="TRK SYSTEM POTASSIUM UPTAKE PROTEIN TRKG-RELATED"/>
    <property type="match status" value="1"/>
</dbReference>
<organism evidence="13 14">
    <name type="scientific">Psychroflexus longus</name>
    <dbReference type="NCBI Taxonomy" id="2873596"/>
    <lineage>
        <taxon>Bacteria</taxon>
        <taxon>Pseudomonadati</taxon>
        <taxon>Bacteroidota</taxon>
        <taxon>Flavobacteriia</taxon>
        <taxon>Flavobacteriales</taxon>
        <taxon>Flavobacteriaceae</taxon>
        <taxon>Psychroflexus</taxon>
    </lineage>
</organism>
<dbReference type="Proteomes" id="UP001199314">
    <property type="component" value="Unassembled WGS sequence"/>
</dbReference>
<evidence type="ECO:0000313" key="14">
    <source>
        <dbReference type="Proteomes" id="UP001199314"/>
    </source>
</evidence>
<keyword evidence="8" id="KW-0630">Potassium</keyword>
<dbReference type="PANTHER" id="PTHR32024">
    <property type="entry name" value="TRK SYSTEM POTASSIUM UPTAKE PROTEIN TRKG-RELATED"/>
    <property type="match status" value="1"/>
</dbReference>
<keyword evidence="14" id="KW-1185">Reference proteome</keyword>
<dbReference type="InterPro" id="IPR004772">
    <property type="entry name" value="TrkH"/>
</dbReference>
<feature type="transmembrane region" description="Helical" evidence="12">
    <location>
        <begin position="174"/>
        <end position="197"/>
    </location>
</feature>
<keyword evidence="3" id="KW-0813">Transport</keyword>
<reference evidence="14" key="1">
    <citation type="submission" date="2023-07" db="EMBL/GenBank/DDBJ databases">
        <title>Novel species isolated from saline lakes on Tibetan Plateau.</title>
        <authorList>
            <person name="Lu H."/>
        </authorList>
    </citation>
    <scope>NUCLEOTIDE SEQUENCE [LARGE SCALE GENOMIC DNA]</scope>
    <source>
        <strain evidence="14">CAK8W</strain>
    </source>
</reference>
<evidence type="ECO:0000256" key="7">
    <source>
        <dbReference type="ARBA" id="ARBA00022692"/>
    </source>
</evidence>